<keyword evidence="1" id="KW-0614">Plasmid</keyword>
<dbReference type="AlphaFoldDB" id="A0AAJ5RZV1"/>
<dbReference type="KEGG" id="liu:OU989_23210"/>
<evidence type="ECO:0000313" key="1">
    <source>
        <dbReference type="EMBL" id="WDV09199.1"/>
    </source>
</evidence>
<dbReference type="RefSeq" id="WP_274797422.1">
    <property type="nucleotide sequence ID" value="NZ_CP113528.1"/>
</dbReference>
<name>A0AAJ5RZV1_9BACI</name>
<dbReference type="Proteomes" id="UP001219585">
    <property type="component" value="Plasmid unnamed"/>
</dbReference>
<organism evidence="1 2">
    <name type="scientific">Lysinibacillus irui</name>
    <dbReference type="NCBI Taxonomy" id="2998077"/>
    <lineage>
        <taxon>Bacteria</taxon>
        <taxon>Bacillati</taxon>
        <taxon>Bacillota</taxon>
        <taxon>Bacilli</taxon>
        <taxon>Bacillales</taxon>
        <taxon>Bacillaceae</taxon>
        <taxon>Lysinibacillus</taxon>
    </lineage>
</organism>
<accession>A0AAJ5RZV1</accession>
<protein>
    <submittedName>
        <fullName evidence="1">Uncharacterized protein</fullName>
    </submittedName>
</protein>
<evidence type="ECO:0000313" key="2">
    <source>
        <dbReference type="Proteomes" id="UP001219585"/>
    </source>
</evidence>
<reference evidence="1" key="1">
    <citation type="submission" date="2022-11" db="EMBL/GenBank/DDBJ databases">
        <title>Lysinibacillus irui.</title>
        <authorList>
            <person name="Akintayo S.O."/>
        </authorList>
    </citation>
    <scope>NUCLEOTIDE SEQUENCE</scope>
    <source>
        <strain evidence="1">IRB4-01</strain>
        <plasmid evidence="1">unnamed</plasmid>
    </source>
</reference>
<geneLocation type="plasmid" evidence="1 2">
    <name>unnamed</name>
</geneLocation>
<dbReference type="EMBL" id="CP113528">
    <property type="protein sequence ID" value="WDV09199.1"/>
    <property type="molecule type" value="Genomic_DNA"/>
</dbReference>
<proteinExistence type="predicted"/>
<gene>
    <name evidence="1" type="ORF">OU989_23210</name>
</gene>
<sequence>MRVNMVWSGIRQQHSKEIYNIPWGTIRVSEGNHCTLFYFEGECVDLNDVREIFTYFQRNKLFCRSIKLFETGNIPRMEKYGFTHNGMFYILPLHDISLLAIPYGNQEWCLQLDKRSGSGIDLRMLQAFPYFQETFRQLSLEELSSI</sequence>